<gene>
    <name evidence="10" type="ORF">GCM10022409_34020</name>
</gene>
<dbReference type="InterPro" id="IPR035965">
    <property type="entry name" value="PAS-like_dom_sf"/>
</dbReference>
<evidence type="ECO:0000313" key="11">
    <source>
        <dbReference type="Proteomes" id="UP001501469"/>
    </source>
</evidence>
<dbReference type="PANTHER" id="PTHR43304:SF1">
    <property type="entry name" value="PAC DOMAIN-CONTAINING PROTEIN"/>
    <property type="match status" value="1"/>
</dbReference>
<dbReference type="SUPFAM" id="SSF55785">
    <property type="entry name" value="PYP-like sensor domain (PAS domain)"/>
    <property type="match status" value="2"/>
</dbReference>
<dbReference type="SMART" id="SM00086">
    <property type="entry name" value="PAC"/>
    <property type="match status" value="2"/>
</dbReference>
<keyword evidence="6" id="KW-0812">Transmembrane</keyword>
<dbReference type="EMBL" id="BAABDK010000026">
    <property type="protein sequence ID" value="GAA4045176.1"/>
    <property type="molecule type" value="Genomic_DNA"/>
</dbReference>
<dbReference type="Gene3D" id="3.30.450.20">
    <property type="entry name" value="PAS domain"/>
    <property type="match status" value="2"/>
</dbReference>
<dbReference type="InterPro" id="IPR036890">
    <property type="entry name" value="HATPase_C_sf"/>
</dbReference>
<dbReference type="PROSITE" id="PS50112">
    <property type="entry name" value="PAS"/>
    <property type="match status" value="2"/>
</dbReference>
<keyword evidence="6" id="KW-1133">Transmembrane helix</keyword>
<name>A0ABP7UJJ3_9BACT</name>
<keyword evidence="4" id="KW-0808">Transferase</keyword>
<dbReference type="InterPro" id="IPR052162">
    <property type="entry name" value="Sensor_kinase/Photoreceptor"/>
</dbReference>
<protein>
    <recommendedName>
        <fullName evidence="2">histidine kinase</fullName>
        <ecNumber evidence="2">2.7.13.3</ecNumber>
    </recommendedName>
</protein>
<feature type="domain" description="PAS" evidence="8">
    <location>
        <begin position="159"/>
        <end position="231"/>
    </location>
</feature>
<evidence type="ECO:0000259" key="9">
    <source>
        <dbReference type="PROSITE" id="PS50113"/>
    </source>
</evidence>
<dbReference type="Pfam" id="PF08447">
    <property type="entry name" value="PAS_3"/>
    <property type="match status" value="1"/>
</dbReference>
<feature type="transmembrane region" description="Helical" evidence="6">
    <location>
        <begin position="40"/>
        <end position="65"/>
    </location>
</feature>
<evidence type="ECO:0000259" key="7">
    <source>
        <dbReference type="PROSITE" id="PS50109"/>
    </source>
</evidence>
<dbReference type="InterPro" id="IPR013655">
    <property type="entry name" value="PAS_fold_3"/>
</dbReference>
<dbReference type="Proteomes" id="UP001501469">
    <property type="component" value="Unassembled WGS sequence"/>
</dbReference>
<dbReference type="InterPro" id="IPR003594">
    <property type="entry name" value="HATPase_dom"/>
</dbReference>
<dbReference type="Pfam" id="PF13426">
    <property type="entry name" value="PAS_9"/>
    <property type="match status" value="1"/>
</dbReference>
<feature type="domain" description="PAC" evidence="9">
    <location>
        <begin position="363"/>
        <end position="415"/>
    </location>
</feature>
<evidence type="ECO:0000256" key="3">
    <source>
        <dbReference type="ARBA" id="ARBA00022553"/>
    </source>
</evidence>
<feature type="domain" description="PAC" evidence="9">
    <location>
        <begin position="235"/>
        <end position="288"/>
    </location>
</feature>
<dbReference type="PROSITE" id="PS50109">
    <property type="entry name" value="HIS_KIN"/>
    <property type="match status" value="1"/>
</dbReference>
<reference evidence="11" key="1">
    <citation type="journal article" date="2019" name="Int. J. Syst. Evol. Microbiol.">
        <title>The Global Catalogue of Microorganisms (GCM) 10K type strain sequencing project: providing services to taxonomists for standard genome sequencing and annotation.</title>
        <authorList>
            <consortium name="The Broad Institute Genomics Platform"/>
            <consortium name="The Broad Institute Genome Sequencing Center for Infectious Disease"/>
            <person name="Wu L."/>
            <person name="Ma J."/>
        </authorList>
    </citation>
    <scope>NUCLEOTIDE SEQUENCE [LARGE SCALE GENOMIC DNA]</scope>
    <source>
        <strain evidence="11">JCM 17225</strain>
    </source>
</reference>
<keyword evidence="6" id="KW-0472">Membrane</keyword>
<keyword evidence="3" id="KW-0597">Phosphoprotein</keyword>
<dbReference type="PRINTS" id="PR00344">
    <property type="entry name" value="BCTRLSENSOR"/>
</dbReference>
<dbReference type="Gene3D" id="3.30.565.10">
    <property type="entry name" value="Histidine kinase-like ATPase, C-terminal domain"/>
    <property type="match status" value="1"/>
</dbReference>
<proteinExistence type="predicted"/>
<dbReference type="CDD" id="cd00130">
    <property type="entry name" value="PAS"/>
    <property type="match status" value="2"/>
</dbReference>
<sequence>MYTNSEIALISSFADFLRDLFSPTGFPARWVCGQWTPFHGWLYILSSLAIWLAYFAIPGILYYFLHKRKRELPFTGLFWLFIAFIFACGLTHLADSVMFWLPAYRVSALLLLVTAVVSWATVIALFRVLPKLLALQTPAQVEALLQQRFETLTAELQQSEERQQFALASGQLGVWDWDVAGNKVFFSKRWKEMLGYADSEIESDFAEWHKRVHPDDKDPMLREVERHMAGETPPYRTEYRMRCKDGNYKWIGTAGMVTQRSATGAALRLVGTHEDIHAQKVFQEMLRLSESTFSSAFHFSGIGIAFVTPTGGWADVNPALCQLLGYSRAEFLKLTFQDITHPDDLEVDLGYVRQMLAKEINTYKLEKRYIHKNGQFVWALLTVSLVWGTDDVPQFFISQIVDITQTKHLIGALERNNEALHIGAVELESKLGQLEEFNNIVAHNLRGPAGNLQALLGLLPKSVPDIGDNKVYQMLNQASSNLQATLGELMQVLQVRLNKEIPFEDCEVARLLATITVALGVQMAEKKAVIEQDLRVPVIHYPKIYLDSILYNLVSNALKYTHPTRRPVIKVSTHLDDGQLVLTVQDNGLGIDLAKYGGQVFKLHKVFHAGFDSRGVGLFMTKNQIETLGGKISVASVPGEGAAFSVRF</sequence>
<evidence type="ECO:0000256" key="1">
    <source>
        <dbReference type="ARBA" id="ARBA00000085"/>
    </source>
</evidence>
<feature type="transmembrane region" description="Helical" evidence="6">
    <location>
        <begin position="77"/>
        <end position="94"/>
    </location>
</feature>
<comment type="caution">
    <text evidence="10">The sequence shown here is derived from an EMBL/GenBank/DDBJ whole genome shotgun (WGS) entry which is preliminary data.</text>
</comment>
<dbReference type="InterPro" id="IPR000014">
    <property type="entry name" value="PAS"/>
</dbReference>
<evidence type="ECO:0000313" key="10">
    <source>
        <dbReference type="EMBL" id="GAA4045176.1"/>
    </source>
</evidence>
<evidence type="ECO:0000256" key="6">
    <source>
        <dbReference type="SAM" id="Phobius"/>
    </source>
</evidence>
<dbReference type="EC" id="2.7.13.3" evidence="2"/>
<feature type="domain" description="PAS" evidence="8">
    <location>
        <begin position="289"/>
        <end position="359"/>
    </location>
</feature>
<keyword evidence="11" id="KW-1185">Reference proteome</keyword>
<keyword evidence="5" id="KW-0418">Kinase</keyword>
<dbReference type="InterPro" id="IPR000700">
    <property type="entry name" value="PAS-assoc_C"/>
</dbReference>
<dbReference type="InterPro" id="IPR058544">
    <property type="entry name" value="ETR1_N"/>
</dbReference>
<evidence type="ECO:0000259" key="8">
    <source>
        <dbReference type="PROSITE" id="PS50112"/>
    </source>
</evidence>
<dbReference type="CDD" id="cd00075">
    <property type="entry name" value="HATPase"/>
    <property type="match status" value="1"/>
</dbReference>
<organism evidence="10 11">
    <name type="scientific">Hymenobacter glaciei</name>
    <dbReference type="NCBI Taxonomy" id="877209"/>
    <lineage>
        <taxon>Bacteria</taxon>
        <taxon>Pseudomonadati</taxon>
        <taxon>Bacteroidota</taxon>
        <taxon>Cytophagia</taxon>
        <taxon>Cytophagales</taxon>
        <taxon>Hymenobacteraceae</taxon>
        <taxon>Hymenobacter</taxon>
    </lineage>
</organism>
<accession>A0ABP7UJJ3</accession>
<dbReference type="InterPro" id="IPR004358">
    <property type="entry name" value="Sig_transdc_His_kin-like_C"/>
</dbReference>
<evidence type="ECO:0000256" key="2">
    <source>
        <dbReference type="ARBA" id="ARBA00012438"/>
    </source>
</evidence>
<dbReference type="PROSITE" id="PS50113">
    <property type="entry name" value="PAC"/>
    <property type="match status" value="2"/>
</dbReference>
<dbReference type="SUPFAM" id="SSF55874">
    <property type="entry name" value="ATPase domain of HSP90 chaperone/DNA topoisomerase II/histidine kinase"/>
    <property type="match status" value="1"/>
</dbReference>
<dbReference type="Pfam" id="PF25487">
    <property type="entry name" value="ETR1_N"/>
    <property type="match status" value="1"/>
</dbReference>
<dbReference type="PANTHER" id="PTHR43304">
    <property type="entry name" value="PHYTOCHROME-LIKE PROTEIN CPH1"/>
    <property type="match status" value="1"/>
</dbReference>
<dbReference type="SMART" id="SM00387">
    <property type="entry name" value="HATPase_c"/>
    <property type="match status" value="1"/>
</dbReference>
<dbReference type="InterPro" id="IPR001610">
    <property type="entry name" value="PAC"/>
</dbReference>
<dbReference type="NCBIfam" id="TIGR00229">
    <property type="entry name" value="sensory_box"/>
    <property type="match status" value="2"/>
</dbReference>
<dbReference type="InterPro" id="IPR005467">
    <property type="entry name" value="His_kinase_dom"/>
</dbReference>
<evidence type="ECO:0000256" key="4">
    <source>
        <dbReference type="ARBA" id="ARBA00022679"/>
    </source>
</evidence>
<dbReference type="Pfam" id="PF02518">
    <property type="entry name" value="HATPase_c"/>
    <property type="match status" value="1"/>
</dbReference>
<comment type="catalytic activity">
    <reaction evidence="1">
        <text>ATP + protein L-histidine = ADP + protein N-phospho-L-histidine.</text>
        <dbReference type="EC" id="2.7.13.3"/>
    </reaction>
</comment>
<dbReference type="SMART" id="SM00091">
    <property type="entry name" value="PAS"/>
    <property type="match status" value="2"/>
</dbReference>
<feature type="transmembrane region" description="Helical" evidence="6">
    <location>
        <begin position="106"/>
        <end position="126"/>
    </location>
</feature>
<feature type="domain" description="Histidine kinase" evidence="7">
    <location>
        <begin position="440"/>
        <end position="648"/>
    </location>
</feature>
<evidence type="ECO:0000256" key="5">
    <source>
        <dbReference type="ARBA" id="ARBA00022777"/>
    </source>
</evidence>